<dbReference type="EMBL" id="CCYD01002532">
    <property type="protein sequence ID" value="CEG47350.1"/>
    <property type="molecule type" value="Genomic_DNA"/>
</dbReference>
<name>A0A0P1AY13_PLAHL</name>
<dbReference type="GeneID" id="59052835"/>
<proteinExistence type="predicted"/>
<sequence>MILNEINSIDVIWILVRNLLLNMGLHCIECRDGREKIRFSEQADENGNIFKAFTIANQQQKQAVIEAQFLANQLASLSLRSD</sequence>
<evidence type="ECO:0000313" key="1">
    <source>
        <dbReference type="EMBL" id="CEG47350.1"/>
    </source>
</evidence>
<accession>A0A0P1AY13</accession>
<reference evidence="2" key="1">
    <citation type="submission" date="2014-09" db="EMBL/GenBank/DDBJ databases">
        <authorList>
            <person name="Sharma Rahul"/>
            <person name="Thines Marco"/>
        </authorList>
    </citation>
    <scope>NUCLEOTIDE SEQUENCE [LARGE SCALE GENOMIC DNA]</scope>
</reference>
<evidence type="ECO:0000313" key="2">
    <source>
        <dbReference type="Proteomes" id="UP000054928"/>
    </source>
</evidence>
<dbReference type="AlphaFoldDB" id="A0A0P1AY13"/>
<organism evidence="1 2">
    <name type="scientific">Plasmopara halstedii</name>
    <name type="common">Downy mildew of sunflower</name>
    <dbReference type="NCBI Taxonomy" id="4781"/>
    <lineage>
        <taxon>Eukaryota</taxon>
        <taxon>Sar</taxon>
        <taxon>Stramenopiles</taxon>
        <taxon>Oomycota</taxon>
        <taxon>Peronosporomycetes</taxon>
        <taxon>Peronosporales</taxon>
        <taxon>Peronosporaceae</taxon>
        <taxon>Plasmopara</taxon>
    </lineage>
</organism>
<keyword evidence="2" id="KW-1185">Reference proteome</keyword>
<dbReference type="Proteomes" id="UP000054928">
    <property type="component" value="Unassembled WGS sequence"/>
</dbReference>
<protein>
    <submittedName>
        <fullName evidence="1">Uncharacterized protein</fullName>
    </submittedName>
</protein>
<dbReference type="RefSeq" id="XP_036263408.1">
    <property type="nucleotide sequence ID" value="XM_036407156.1"/>
</dbReference>